<feature type="region of interest" description="Disordered" evidence="1">
    <location>
        <begin position="29"/>
        <end position="50"/>
    </location>
</feature>
<keyword evidence="3" id="KW-1185">Reference proteome</keyword>
<evidence type="ECO:0000313" key="2">
    <source>
        <dbReference type="EMBL" id="BDZ45976.1"/>
    </source>
</evidence>
<dbReference type="Proteomes" id="UP001321498">
    <property type="component" value="Chromosome"/>
</dbReference>
<protein>
    <submittedName>
        <fullName evidence="2">Uncharacterized protein</fullName>
    </submittedName>
</protein>
<gene>
    <name evidence="2" type="ORF">GCM10025866_18850</name>
</gene>
<evidence type="ECO:0000256" key="1">
    <source>
        <dbReference type="SAM" id="MobiDB-lite"/>
    </source>
</evidence>
<dbReference type="EMBL" id="AP027731">
    <property type="protein sequence ID" value="BDZ45976.1"/>
    <property type="molecule type" value="Genomic_DNA"/>
</dbReference>
<name>A0ABN6XQM0_9MICO</name>
<reference evidence="3" key="1">
    <citation type="journal article" date="2019" name="Int. J. Syst. Evol. Microbiol.">
        <title>The Global Catalogue of Microorganisms (GCM) 10K type strain sequencing project: providing services to taxonomists for standard genome sequencing and annotation.</title>
        <authorList>
            <consortium name="The Broad Institute Genomics Platform"/>
            <consortium name="The Broad Institute Genome Sequencing Center for Infectious Disease"/>
            <person name="Wu L."/>
            <person name="Ma J."/>
        </authorList>
    </citation>
    <scope>NUCLEOTIDE SEQUENCE [LARGE SCALE GENOMIC DNA]</scope>
    <source>
        <strain evidence="3">NBRC 108725</strain>
    </source>
</reference>
<proteinExistence type="predicted"/>
<accession>A0ABN6XQM0</accession>
<dbReference type="RefSeq" id="WP_286276085.1">
    <property type="nucleotide sequence ID" value="NZ_AP027731.1"/>
</dbReference>
<sequence>MLFYFFFLPILLLAAAAVVASVHAFRSDGYGHWASPPRSHPYELPRGVLR</sequence>
<evidence type="ECO:0000313" key="3">
    <source>
        <dbReference type="Proteomes" id="UP001321498"/>
    </source>
</evidence>
<organism evidence="2 3">
    <name type="scientific">Naasia aerilata</name>
    <dbReference type="NCBI Taxonomy" id="1162966"/>
    <lineage>
        <taxon>Bacteria</taxon>
        <taxon>Bacillati</taxon>
        <taxon>Actinomycetota</taxon>
        <taxon>Actinomycetes</taxon>
        <taxon>Micrococcales</taxon>
        <taxon>Microbacteriaceae</taxon>
        <taxon>Naasia</taxon>
    </lineage>
</organism>